<dbReference type="Pfam" id="PF13229">
    <property type="entry name" value="Beta_helix"/>
    <property type="match status" value="1"/>
</dbReference>
<dbReference type="SMART" id="SM00710">
    <property type="entry name" value="PbH1"/>
    <property type="match status" value="11"/>
</dbReference>
<dbReference type="Gene3D" id="2.160.20.10">
    <property type="entry name" value="Single-stranded right-handed beta-helix, Pectin lyase-like"/>
    <property type="match status" value="2"/>
</dbReference>
<evidence type="ECO:0000313" key="5">
    <source>
        <dbReference type="Proteomes" id="UP000638648"/>
    </source>
</evidence>
<dbReference type="InterPro" id="IPR006311">
    <property type="entry name" value="TAT_signal"/>
</dbReference>
<feature type="signal peptide" evidence="1">
    <location>
        <begin position="1"/>
        <end position="36"/>
    </location>
</feature>
<dbReference type="InterPro" id="IPR051801">
    <property type="entry name" value="GH28_Enzymes"/>
</dbReference>
<feature type="domain" description="Right handed beta helix" evidence="3">
    <location>
        <begin position="658"/>
        <end position="828"/>
    </location>
</feature>
<accession>A0A927RHP8</accession>
<proteinExistence type="predicted"/>
<sequence>MSSPVGRRAFLRHTGLATAGVAAAAAGLLPARQANAEEQRVPNLPASFYDRPGLEGMPRIDYESMPVVNVRDHGAAGDGQTPDAAAFHRAVDALDAQGGGVLYVPPGHYLFTPPPAPTREYWRRQLTNIHVVGEGESSTVVFEQPRIEGDTYPNVAGWALWDSVNISIRGMAFTWSPYQLSRNSHPHYSLTLSQQDRAQFIGVVLDQGQPGLWMNQGNGYWVVDCTLRNVSADAIHFESCTDSVAAYNYVENCYDDCVANVTNTRSTPDPSNLTGVRLVHNTVVFVPWGRGVTLGGAGQITEHNWVESVGNAGIFSTVGGFADWPAAPLYDSVVRDNTVIRGNLAQREDNAYYRFGTGGFQAGLALIMEIRGLTLERNRIYGSQVHGMAFGIQGWYGISGSDFVVRDNDIQGATGGGVQVTNNSTVAGLDLERNAMLGTTTGSVLVDGAMTGVDTAGNQVSQAPVVTGSVDGDFDGFTVVDTPLTYRDVYQDFRQAGDETGWATAPALPVKLPRHTANVRAFGARGDGRTNDLLAFEQALASLPADGGVLRVPAGRYRLDPLPDHDSSAFTRIKHHLLVSGRRNVHLRGDGAESVLSFGSADHQGLRFLDVSDCSVSGLRLELRQQPSVRRNRALLEFSAARSCVVDDVTAVRSSGPGIRIDSSRLVRVTQSRVEGAGTYGIEVAASRQVRVDGCRVSDSRDNAIETSWVGSIQCEPQYVRISGNRVDGTREGSGVGVVGGQQVVVERNEIRDTYLPGVYLYERCSNFPPKRIEITGNRLSATNTGRLTYVRGAISLDGLSEGRTSGDIAIADNTVDGTTFAGVWVGGITPISSTYSVLDRLEVTGNTFRRVGTVGVDIDDDQRTHIGELVLA</sequence>
<dbReference type="SUPFAM" id="SSF51126">
    <property type="entry name" value="Pectin lyase-like"/>
    <property type="match status" value="2"/>
</dbReference>
<protein>
    <recommendedName>
        <fullName evidence="6">Right handed beta helix region</fullName>
    </recommendedName>
</protein>
<dbReference type="Pfam" id="PF12708">
    <property type="entry name" value="Pect-lyase_RHGA_epim"/>
    <property type="match status" value="1"/>
</dbReference>
<feature type="domain" description="Rhamnogalacturonase A/B/Epimerase-like pectate lyase" evidence="2">
    <location>
        <begin position="68"/>
        <end position="254"/>
    </location>
</feature>
<dbReference type="AlphaFoldDB" id="A0A927RHP8"/>
<dbReference type="InterPro" id="IPR006626">
    <property type="entry name" value="PbH1"/>
</dbReference>
<feature type="chain" id="PRO_5036859252" description="Right handed beta helix region" evidence="1">
    <location>
        <begin position="37"/>
        <end position="873"/>
    </location>
</feature>
<evidence type="ECO:0000259" key="2">
    <source>
        <dbReference type="Pfam" id="PF12708"/>
    </source>
</evidence>
<dbReference type="PROSITE" id="PS51318">
    <property type="entry name" value="TAT"/>
    <property type="match status" value="1"/>
</dbReference>
<dbReference type="InterPro" id="IPR024535">
    <property type="entry name" value="RHGA/B-epi-like_pectate_lyase"/>
</dbReference>
<dbReference type="InterPro" id="IPR039448">
    <property type="entry name" value="Beta_helix"/>
</dbReference>
<keyword evidence="5" id="KW-1185">Reference proteome</keyword>
<gene>
    <name evidence="4" type="ORF">HEB94_002249</name>
</gene>
<organism evidence="4 5">
    <name type="scientific">Actinopolymorpha pittospori</name>
    <dbReference type="NCBI Taxonomy" id="648752"/>
    <lineage>
        <taxon>Bacteria</taxon>
        <taxon>Bacillati</taxon>
        <taxon>Actinomycetota</taxon>
        <taxon>Actinomycetes</taxon>
        <taxon>Propionibacteriales</taxon>
        <taxon>Actinopolymorphaceae</taxon>
        <taxon>Actinopolymorpha</taxon>
    </lineage>
</organism>
<evidence type="ECO:0008006" key="6">
    <source>
        <dbReference type="Google" id="ProtNLM"/>
    </source>
</evidence>
<evidence type="ECO:0000259" key="3">
    <source>
        <dbReference type="Pfam" id="PF13229"/>
    </source>
</evidence>
<comment type="caution">
    <text evidence="4">The sequence shown here is derived from an EMBL/GenBank/DDBJ whole genome shotgun (WGS) entry which is preliminary data.</text>
</comment>
<dbReference type="InterPro" id="IPR011050">
    <property type="entry name" value="Pectin_lyase_fold/virulence"/>
</dbReference>
<reference evidence="4" key="1">
    <citation type="submission" date="2020-10" db="EMBL/GenBank/DDBJ databases">
        <title>Sequencing the genomes of 1000 actinobacteria strains.</title>
        <authorList>
            <person name="Klenk H.-P."/>
        </authorList>
    </citation>
    <scope>NUCLEOTIDE SEQUENCE</scope>
    <source>
        <strain evidence="4">DSM 45354</strain>
    </source>
</reference>
<name>A0A927RHP8_9ACTN</name>
<evidence type="ECO:0000256" key="1">
    <source>
        <dbReference type="SAM" id="SignalP"/>
    </source>
</evidence>
<dbReference type="PANTHER" id="PTHR31339">
    <property type="entry name" value="PECTIN LYASE-RELATED"/>
    <property type="match status" value="1"/>
</dbReference>
<evidence type="ECO:0000313" key="4">
    <source>
        <dbReference type="EMBL" id="MBE1605401.1"/>
    </source>
</evidence>
<dbReference type="InterPro" id="IPR012334">
    <property type="entry name" value="Pectin_lyas_fold"/>
</dbReference>
<dbReference type="Proteomes" id="UP000638648">
    <property type="component" value="Unassembled WGS sequence"/>
</dbReference>
<keyword evidence="1" id="KW-0732">Signal</keyword>
<dbReference type="RefSeq" id="WP_192749746.1">
    <property type="nucleotide sequence ID" value="NZ_BAABJL010000199.1"/>
</dbReference>
<dbReference type="EMBL" id="JADBEM010000001">
    <property type="protein sequence ID" value="MBE1605401.1"/>
    <property type="molecule type" value="Genomic_DNA"/>
</dbReference>